<dbReference type="Gene3D" id="1.20.120.330">
    <property type="entry name" value="Nucleotidyltransferases domain 2"/>
    <property type="match status" value="1"/>
</dbReference>
<dbReference type="InterPro" id="IPR007842">
    <property type="entry name" value="HEPN_dom"/>
</dbReference>
<evidence type="ECO:0000313" key="2">
    <source>
        <dbReference type="EMBL" id="QDO83373.1"/>
    </source>
</evidence>
<dbReference type="Proteomes" id="UP000315947">
    <property type="component" value="Chromosome"/>
</dbReference>
<dbReference type="Pfam" id="PF05168">
    <property type="entry name" value="HEPN"/>
    <property type="match status" value="1"/>
</dbReference>
<organism evidence="2 3">
    <name type="scientific">Shewanella psychropiezotolerans</name>
    <dbReference type="NCBI Taxonomy" id="2593655"/>
    <lineage>
        <taxon>Bacteria</taxon>
        <taxon>Pseudomonadati</taxon>
        <taxon>Pseudomonadota</taxon>
        <taxon>Gammaproteobacteria</taxon>
        <taxon>Alteromonadales</taxon>
        <taxon>Shewanellaceae</taxon>
        <taxon>Shewanella</taxon>
    </lineage>
</organism>
<dbReference type="PROSITE" id="PS50910">
    <property type="entry name" value="HEPN"/>
    <property type="match status" value="1"/>
</dbReference>
<evidence type="ECO:0000259" key="1">
    <source>
        <dbReference type="PROSITE" id="PS50910"/>
    </source>
</evidence>
<sequence>MLYDTGNFTLDEAKELTTKEHHDLAQEYLDYWLQGADEFFINFRFMLESGFLNKAAFVLHQVTESFYSAILLVFTCYKPNSHDLKKLGGRVASIELEFITVFPMGTEEDRQRFKLLRKAYVDARYKLSYVIILEELEWLGERVEYLQALTERLCKAKNASYLE</sequence>
<dbReference type="SUPFAM" id="SSF81593">
    <property type="entry name" value="Nucleotidyltransferase substrate binding subunit/domain"/>
    <property type="match status" value="1"/>
</dbReference>
<dbReference type="EMBL" id="CP041614">
    <property type="protein sequence ID" value="QDO83373.1"/>
    <property type="molecule type" value="Genomic_DNA"/>
</dbReference>
<dbReference type="SMART" id="SM00748">
    <property type="entry name" value="HEPN"/>
    <property type="match status" value="1"/>
</dbReference>
<proteinExistence type="predicted"/>
<gene>
    <name evidence="2" type="ORF">FM037_09215</name>
</gene>
<feature type="domain" description="HEPN" evidence="1">
    <location>
        <begin position="33"/>
        <end position="153"/>
    </location>
</feature>
<evidence type="ECO:0000313" key="3">
    <source>
        <dbReference type="Proteomes" id="UP000315947"/>
    </source>
</evidence>
<dbReference type="RefSeq" id="WP_144045751.1">
    <property type="nucleotide sequence ID" value="NZ_CP041614.1"/>
</dbReference>
<keyword evidence="3" id="KW-1185">Reference proteome</keyword>
<reference evidence="2 3" key="1">
    <citation type="submission" date="2019-07" db="EMBL/GenBank/DDBJ databases">
        <title>Shewanella sp. YLB-06 whole genomic sequence.</title>
        <authorList>
            <person name="Yu L."/>
        </authorList>
    </citation>
    <scope>NUCLEOTIDE SEQUENCE [LARGE SCALE GENOMIC DNA]</scope>
    <source>
        <strain evidence="2 3">YLB-06</strain>
    </source>
</reference>
<name>A0ABX5WWN5_9GAMM</name>
<protein>
    <submittedName>
        <fullName evidence="2">HEPN domain-containing protein</fullName>
    </submittedName>
</protein>
<accession>A0ABX5WWN5</accession>